<sequence>MPFNLYIAKARLLLLYGEFVDVCLAFHTCASGMSAFPFMFDIRHLVTICFMNRTLSALPAWAAVYRPYVYGSTTATYVTVFSYSYKQPLSREALWARSLLG</sequence>
<keyword evidence="2" id="KW-1185">Reference proteome</keyword>
<comment type="caution">
    <text evidence="1">The sequence shown here is derived from an EMBL/GenBank/DDBJ whole genome shotgun (WGS) entry which is preliminary data.</text>
</comment>
<name>A0ABQ8KRA9_9APHY</name>
<protein>
    <recommendedName>
        <fullName evidence="3">Secreted protein</fullName>
    </recommendedName>
</protein>
<proteinExistence type="predicted"/>
<dbReference type="EMBL" id="JADCUA010000004">
    <property type="protein sequence ID" value="KAH9840884.1"/>
    <property type="molecule type" value="Genomic_DNA"/>
</dbReference>
<reference evidence="1 2" key="1">
    <citation type="journal article" date="2021" name="Environ. Microbiol.">
        <title>Gene family expansions and transcriptome signatures uncover fungal adaptations to wood decay.</title>
        <authorList>
            <person name="Hage H."/>
            <person name="Miyauchi S."/>
            <person name="Viragh M."/>
            <person name="Drula E."/>
            <person name="Min B."/>
            <person name="Chaduli D."/>
            <person name="Navarro D."/>
            <person name="Favel A."/>
            <person name="Norest M."/>
            <person name="Lesage-Meessen L."/>
            <person name="Balint B."/>
            <person name="Merenyi Z."/>
            <person name="de Eugenio L."/>
            <person name="Morin E."/>
            <person name="Martinez A.T."/>
            <person name="Baldrian P."/>
            <person name="Stursova M."/>
            <person name="Martinez M.J."/>
            <person name="Novotny C."/>
            <person name="Magnuson J.K."/>
            <person name="Spatafora J.W."/>
            <person name="Maurice S."/>
            <person name="Pangilinan J."/>
            <person name="Andreopoulos W."/>
            <person name="LaButti K."/>
            <person name="Hundley H."/>
            <person name="Na H."/>
            <person name="Kuo A."/>
            <person name="Barry K."/>
            <person name="Lipzen A."/>
            <person name="Henrissat B."/>
            <person name="Riley R."/>
            <person name="Ahrendt S."/>
            <person name="Nagy L.G."/>
            <person name="Grigoriev I.V."/>
            <person name="Martin F."/>
            <person name="Rosso M.N."/>
        </authorList>
    </citation>
    <scope>NUCLEOTIDE SEQUENCE [LARGE SCALE GENOMIC DNA]</scope>
    <source>
        <strain evidence="1 2">CIRM-BRFM 1785</strain>
    </source>
</reference>
<evidence type="ECO:0008006" key="3">
    <source>
        <dbReference type="Google" id="ProtNLM"/>
    </source>
</evidence>
<evidence type="ECO:0000313" key="2">
    <source>
        <dbReference type="Proteomes" id="UP000814176"/>
    </source>
</evidence>
<organism evidence="1 2">
    <name type="scientific">Rhodofomes roseus</name>
    <dbReference type="NCBI Taxonomy" id="34475"/>
    <lineage>
        <taxon>Eukaryota</taxon>
        <taxon>Fungi</taxon>
        <taxon>Dikarya</taxon>
        <taxon>Basidiomycota</taxon>
        <taxon>Agaricomycotina</taxon>
        <taxon>Agaricomycetes</taxon>
        <taxon>Polyporales</taxon>
        <taxon>Rhodofomes</taxon>
    </lineage>
</organism>
<evidence type="ECO:0000313" key="1">
    <source>
        <dbReference type="EMBL" id="KAH9840884.1"/>
    </source>
</evidence>
<accession>A0ABQ8KRA9</accession>
<dbReference type="GeneID" id="71999228"/>
<gene>
    <name evidence="1" type="ORF">C8Q71DRAFT_428389</name>
</gene>
<dbReference type="Proteomes" id="UP000814176">
    <property type="component" value="Unassembled WGS sequence"/>
</dbReference>
<dbReference type="RefSeq" id="XP_047782350.1">
    <property type="nucleotide sequence ID" value="XM_047918496.1"/>
</dbReference>